<keyword evidence="1" id="KW-0677">Repeat</keyword>
<gene>
    <name evidence="3" type="ORF">F3Y22_tig00111392pilonHSYRG00137</name>
</gene>
<name>A0A6A2YB74_HIBSY</name>
<organism evidence="3 4">
    <name type="scientific">Hibiscus syriacus</name>
    <name type="common">Rose of Sharon</name>
    <dbReference type="NCBI Taxonomy" id="106335"/>
    <lineage>
        <taxon>Eukaryota</taxon>
        <taxon>Viridiplantae</taxon>
        <taxon>Streptophyta</taxon>
        <taxon>Embryophyta</taxon>
        <taxon>Tracheophyta</taxon>
        <taxon>Spermatophyta</taxon>
        <taxon>Magnoliopsida</taxon>
        <taxon>eudicotyledons</taxon>
        <taxon>Gunneridae</taxon>
        <taxon>Pentapetalae</taxon>
        <taxon>rosids</taxon>
        <taxon>malvids</taxon>
        <taxon>Malvales</taxon>
        <taxon>Malvaceae</taxon>
        <taxon>Malvoideae</taxon>
        <taxon>Hibiscus</taxon>
    </lineage>
</organism>
<dbReference type="AlphaFoldDB" id="A0A6A2YB74"/>
<keyword evidence="4" id="KW-1185">Reference proteome</keyword>
<accession>A0A6A2YB74</accession>
<dbReference type="SMART" id="SM00185">
    <property type="entry name" value="ARM"/>
    <property type="match status" value="3"/>
</dbReference>
<dbReference type="InterPro" id="IPR000225">
    <property type="entry name" value="Armadillo"/>
</dbReference>
<dbReference type="PROSITE" id="PS50176">
    <property type="entry name" value="ARM_REPEAT"/>
    <property type="match status" value="1"/>
</dbReference>
<dbReference type="EMBL" id="VEPZ02001327">
    <property type="protein sequence ID" value="KAE8680015.1"/>
    <property type="molecule type" value="Genomic_DNA"/>
</dbReference>
<evidence type="ECO:0008006" key="5">
    <source>
        <dbReference type="Google" id="ProtNLM"/>
    </source>
</evidence>
<sequence>MAPTNDVRTISQEAFDELVKENMDDLGMDPAEALEDAIQTLSLQGVDLSGIVQCVPGEGGGVKDHPAIQCLNKLNQLNSDSKHQFDTQDLVQITELLNNLSELSCANKEDSGNPAIIAKNGGIELVCSICSKIPTESRQPLVSCLKTMASLLTDVQSSETFRGNGGPKIVVSILSYGIPDIDILNSGFTVVAASSTGNEVVKRSFMELGIDELILQVLSGQTQGSVPSLYDAIRVLLTSDDNRVVASEVYGYARRFAKIGTARALVESLHGGLSSPGLVSACIALKAIAVNDEICKSIADAGGIDALLKCVDDSGEHRNKTVARTCCSLLSKLAGSDSNKSAIVEKGGMDRLIKLSARFSDDPSVLQEVMAFISVLCLRSPDNATRAIEAGAGELAIQAMQKFPAAQQMQRSSCLMIRNLVVRNPENRQVLTLLLNNGIDKFIRKAKENHEGCKDVATDALRDLGLDNYNS</sequence>
<proteinExistence type="predicted"/>
<protein>
    <recommendedName>
        <fullName evidence="5">Armadillo repeat-containing protein 6</fullName>
    </recommendedName>
</protein>
<dbReference type="PANTHER" id="PTHR22895">
    <property type="entry name" value="ARMADILLO REPEAT-CONTAINING PROTEIN 6"/>
    <property type="match status" value="1"/>
</dbReference>
<comment type="caution">
    <text evidence="3">The sequence shown here is derived from an EMBL/GenBank/DDBJ whole genome shotgun (WGS) entry which is preliminary data.</text>
</comment>
<evidence type="ECO:0000256" key="2">
    <source>
        <dbReference type="PROSITE-ProRule" id="PRU00259"/>
    </source>
</evidence>
<evidence type="ECO:0000313" key="3">
    <source>
        <dbReference type="EMBL" id="KAE8680015.1"/>
    </source>
</evidence>
<feature type="repeat" description="ARM" evidence="2">
    <location>
        <begin position="302"/>
        <end position="348"/>
    </location>
</feature>
<dbReference type="Gene3D" id="1.25.10.10">
    <property type="entry name" value="Leucine-rich Repeat Variant"/>
    <property type="match status" value="1"/>
</dbReference>
<dbReference type="InterPro" id="IPR011989">
    <property type="entry name" value="ARM-like"/>
</dbReference>
<evidence type="ECO:0000313" key="4">
    <source>
        <dbReference type="Proteomes" id="UP000436088"/>
    </source>
</evidence>
<dbReference type="Proteomes" id="UP000436088">
    <property type="component" value="Unassembled WGS sequence"/>
</dbReference>
<reference evidence="3" key="1">
    <citation type="submission" date="2019-09" db="EMBL/GenBank/DDBJ databases">
        <title>Draft genome information of white flower Hibiscus syriacus.</title>
        <authorList>
            <person name="Kim Y.-M."/>
        </authorList>
    </citation>
    <scope>NUCLEOTIDE SEQUENCE [LARGE SCALE GENOMIC DNA]</scope>
    <source>
        <strain evidence="3">YM2019G1</strain>
    </source>
</reference>
<dbReference type="SUPFAM" id="SSF48371">
    <property type="entry name" value="ARM repeat"/>
    <property type="match status" value="1"/>
</dbReference>
<dbReference type="PANTHER" id="PTHR22895:SF0">
    <property type="entry name" value="ARMADILLO REPEAT-CONTAINING PROTEIN 6"/>
    <property type="match status" value="1"/>
</dbReference>
<evidence type="ECO:0000256" key="1">
    <source>
        <dbReference type="ARBA" id="ARBA00022737"/>
    </source>
</evidence>
<dbReference type="InterPro" id="IPR016024">
    <property type="entry name" value="ARM-type_fold"/>
</dbReference>